<proteinExistence type="predicted"/>
<sequence length="96" mass="11224">MAQWAVVVQSGYGDQYQCDEAARFEGTLEQARARLYEIACTYKHRSGLRQKHREVFRVGDGDKYYAVVEGMMTTHRVLFQLAERVWSTDSEPKTWE</sequence>
<evidence type="ECO:0000313" key="2">
    <source>
        <dbReference type="Proteomes" id="UP000509418"/>
    </source>
</evidence>
<protein>
    <submittedName>
        <fullName evidence="1">Uncharacterized protein</fullName>
    </submittedName>
</protein>
<dbReference type="EMBL" id="CP056041">
    <property type="protein sequence ID" value="QKZ18221.1"/>
    <property type="molecule type" value="Genomic_DNA"/>
</dbReference>
<name>A0A7H8T429_STRCX</name>
<gene>
    <name evidence="1" type="ORF">HUT05_13145</name>
</gene>
<dbReference type="Proteomes" id="UP000509418">
    <property type="component" value="Chromosome"/>
</dbReference>
<keyword evidence="2" id="KW-1185">Reference proteome</keyword>
<organism evidence="1 2">
    <name type="scientific">Streptomyces chartreusis</name>
    <dbReference type="NCBI Taxonomy" id="1969"/>
    <lineage>
        <taxon>Bacteria</taxon>
        <taxon>Bacillati</taxon>
        <taxon>Actinomycetota</taxon>
        <taxon>Actinomycetes</taxon>
        <taxon>Kitasatosporales</taxon>
        <taxon>Streptomycetaceae</taxon>
        <taxon>Streptomyces</taxon>
    </lineage>
</organism>
<dbReference type="AlphaFoldDB" id="A0A7H8T429"/>
<reference evidence="1 2" key="1">
    <citation type="submission" date="2020-06" db="EMBL/GenBank/DDBJ databases">
        <title>Genome mining for natural products.</title>
        <authorList>
            <person name="Zhang B."/>
            <person name="Shi J."/>
            <person name="Ge H."/>
        </authorList>
    </citation>
    <scope>NUCLEOTIDE SEQUENCE [LARGE SCALE GENOMIC DNA]</scope>
    <source>
        <strain evidence="1 2">NA02069</strain>
    </source>
</reference>
<evidence type="ECO:0000313" key="1">
    <source>
        <dbReference type="EMBL" id="QKZ18221.1"/>
    </source>
</evidence>
<accession>A0A7H8T429</accession>
<dbReference type="RefSeq" id="WP_125527781.1">
    <property type="nucleotide sequence ID" value="NZ_CBDRGH010000025.1"/>
</dbReference>